<feature type="transmembrane region" description="Helical" evidence="7">
    <location>
        <begin position="125"/>
        <end position="146"/>
    </location>
</feature>
<dbReference type="InterPro" id="IPR049326">
    <property type="entry name" value="Rhodopsin_dom_fungi"/>
</dbReference>
<feature type="transmembrane region" description="Helical" evidence="7">
    <location>
        <begin position="315"/>
        <end position="339"/>
    </location>
</feature>
<feature type="transmembrane region" description="Helical" evidence="7">
    <location>
        <begin position="202"/>
        <end position="223"/>
    </location>
</feature>
<dbReference type="AlphaFoldDB" id="A0A397FX59"/>
<keyword evidence="4 7" id="KW-0472">Membrane</keyword>
<dbReference type="RefSeq" id="XP_026609577.1">
    <property type="nucleotide sequence ID" value="XM_026754723.1"/>
</dbReference>
<gene>
    <name evidence="9" type="ORF">CDV56_101104</name>
</gene>
<feature type="transmembrane region" description="Helical" evidence="7">
    <location>
        <begin position="251"/>
        <end position="271"/>
    </location>
</feature>
<evidence type="ECO:0000256" key="4">
    <source>
        <dbReference type="ARBA" id="ARBA00023136"/>
    </source>
</evidence>
<evidence type="ECO:0000259" key="8">
    <source>
        <dbReference type="Pfam" id="PF20684"/>
    </source>
</evidence>
<feature type="region of interest" description="Disordered" evidence="6">
    <location>
        <begin position="397"/>
        <end position="419"/>
    </location>
</feature>
<evidence type="ECO:0000256" key="2">
    <source>
        <dbReference type="ARBA" id="ARBA00022692"/>
    </source>
</evidence>
<feature type="transmembrane region" description="Helical" evidence="7">
    <location>
        <begin position="283"/>
        <end position="303"/>
    </location>
</feature>
<feature type="transmembrane region" description="Helical" evidence="7">
    <location>
        <begin position="166"/>
        <end position="190"/>
    </location>
</feature>
<organism evidence="9 10">
    <name type="scientific">Aspergillus thermomutatus</name>
    <name type="common">Neosartorya pseudofischeri</name>
    <dbReference type="NCBI Taxonomy" id="41047"/>
    <lineage>
        <taxon>Eukaryota</taxon>
        <taxon>Fungi</taxon>
        <taxon>Dikarya</taxon>
        <taxon>Ascomycota</taxon>
        <taxon>Pezizomycotina</taxon>
        <taxon>Eurotiomycetes</taxon>
        <taxon>Eurotiomycetidae</taxon>
        <taxon>Eurotiales</taxon>
        <taxon>Aspergillaceae</taxon>
        <taxon>Aspergillus</taxon>
        <taxon>Aspergillus subgen. Fumigati</taxon>
    </lineage>
</organism>
<dbReference type="PANTHER" id="PTHR33048:SF140">
    <property type="entry name" value="ATPASE, PUTATIVE (EUROFUNG)-RELATED"/>
    <property type="match status" value="1"/>
</dbReference>
<reference evidence="9" key="1">
    <citation type="submission" date="2018-08" db="EMBL/GenBank/DDBJ databases">
        <title>Draft genome sequence of azole-resistant Aspergillus thermomutatus (Neosartorya pseudofischeri) strain HMR AF 39, isolated from a human nasal aspirate.</title>
        <authorList>
            <person name="Parent-Michaud M."/>
            <person name="Dufresne P.J."/>
            <person name="Fournier E."/>
            <person name="Martineau C."/>
            <person name="Moreira S."/>
            <person name="Perkins V."/>
            <person name="De Repentigny L."/>
            <person name="Dufresne S.F."/>
        </authorList>
    </citation>
    <scope>NUCLEOTIDE SEQUENCE [LARGE SCALE GENOMIC DNA]</scope>
    <source>
        <strain evidence="9">HMR AF 39</strain>
    </source>
</reference>
<keyword evidence="10" id="KW-1185">Reference proteome</keyword>
<evidence type="ECO:0000256" key="6">
    <source>
        <dbReference type="SAM" id="MobiDB-lite"/>
    </source>
</evidence>
<dbReference type="Pfam" id="PF20684">
    <property type="entry name" value="Fung_rhodopsin"/>
    <property type="match status" value="1"/>
</dbReference>
<keyword evidence="2 7" id="KW-0812">Transmembrane</keyword>
<protein>
    <recommendedName>
        <fullName evidence="8">Rhodopsin domain-containing protein</fullName>
    </recommendedName>
</protein>
<feature type="domain" description="Rhodopsin" evidence="8">
    <location>
        <begin position="107"/>
        <end position="346"/>
    </location>
</feature>
<feature type="transmembrane region" description="Helical" evidence="7">
    <location>
        <begin position="27"/>
        <end position="47"/>
    </location>
</feature>
<comment type="caution">
    <text evidence="9">The sequence shown here is derived from an EMBL/GenBank/DDBJ whole genome shotgun (WGS) entry which is preliminary data.</text>
</comment>
<name>A0A397FX59_ASPTH</name>
<accession>A0A397FX59</accession>
<dbReference type="VEuPathDB" id="FungiDB:CDV56_101104"/>
<proteinExistence type="inferred from homology"/>
<sequence length="419" mass="46511">MRGKAASKEFAAATKCYFHPVSVVVDADVVCSVVFVLQGFEIVLLDLGNIPDDLLLSMMAIFRLTVLGPALTERQSCSLWCKYRGRSRALFAVTLVFLCLSFIAVALRCFVRLRLVKAFGWDDGLMVLAMLFDIWFATCGLAGAVAGFGKRFDQFNTRADVQTALLWWWLGQSAYVWVVATARISIAMLLLRLTGRRRESAVLYIVIGLTSTVGLAFWLILMLQCHPVSEFWERTGGGHCIDTNYVLDIAYLYSATACLCDFTLGLFPIYLLKDLHMSRRSKWAIAIVLSMGCVAGAAVAVRIPYLPNYKDPDFLYATTGIAISSNIEAGLGITAGSLITLRPLMRWLRCVCHRVFNKARGVSRGIRLCSSNRTQRSPVKQKHNSPKHWRSDIESAMPVPMPLSHPSQTEEPQFGAGAM</sequence>
<dbReference type="STRING" id="41047.A0A397FX59"/>
<dbReference type="GeneID" id="38123078"/>
<dbReference type="InterPro" id="IPR052337">
    <property type="entry name" value="SAT4-like"/>
</dbReference>
<evidence type="ECO:0000256" key="5">
    <source>
        <dbReference type="ARBA" id="ARBA00038359"/>
    </source>
</evidence>
<keyword evidence="3 7" id="KW-1133">Transmembrane helix</keyword>
<evidence type="ECO:0000256" key="1">
    <source>
        <dbReference type="ARBA" id="ARBA00004141"/>
    </source>
</evidence>
<comment type="similarity">
    <text evidence="5">Belongs to the SAT4 family.</text>
</comment>
<evidence type="ECO:0000256" key="3">
    <source>
        <dbReference type="ARBA" id="ARBA00022989"/>
    </source>
</evidence>
<dbReference type="OrthoDB" id="3897607at2759"/>
<dbReference type="GO" id="GO:0016020">
    <property type="term" value="C:membrane"/>
    <property type="evidence" value="ECO:0007669"/>
    <property type="project" value="UniProtKB-SubCell"/>
</dbReference>
<dbReference type="Proteomes" id="UP000215305">
    <property type="component" value="Unassembled WGS sequence"/>
</dbReference>
<comment type="subcellular location">
    <subcellularLocation>
        <location evidence="1">Membrane</location>
        <topology evidence="1">Multi-pass membrane protein</topology>
    </subcellularLocation>
</comment>
<evidence type="ECO:0000313" key="10">
    <source>
        <dbReference type="Proteomes" id="UP000215305"/>
    </source>
</evidence>
<dbReference type="PANTHER" id="PTHR33048">
    <property type="entry name" value="PTH11-LIKE INTEGRAL MEMBRANE PROTEIN (AFU_ORTHOLOGUE AFUA_5G11245)"/>
    <property type="match status" value="1"/>
</dbReference>
<feature type="transmembrane region" description="Helical" evidence="7">
    <location>
        <begin position="91"/>
        <end position="113"/>
    </location>
</feature>
<dbReference type="EMBL" id="NKHU02000479">
    <property type="protein sequence ID" value="RHZ43187.1"/>
    <property type="molecule type" value="Genomic_DNA"/>
</dbReference>
<evidence type="ECO:0000256" key="7">
    <source>
        <dbReference type="SAM" id="Phobius"/>
    </source>
</evidence>
<feature type="compositionally biased region" description="Basic residues" evidence="6">
    <location>
        <begin position="379"/>
        <end position="388"/>
    </location>
</feature>
<feature type="region of interest" description="Disordered" evidence="6">
    <location>
        <begin position="373"/>
        <end position="392"/>
    </location>
</feature>
<evidence type="ECO:0000313" key="9">
    <source>
        <dbReference type="EMBL" id="RHZ43187.1"/>
    </source>
</evidence>